<dbReference type="GeneID" id="86827889"/>
<evidence type="ECO:0000313" key="3">
    <source>
        <dbReference type="Proteomes" id="UP000629287"/>
    </source>
</evidence>
<organism evidence="2 3">
    <name type="scientific">Streptomyces stelliscabiei</name>
    <dbReference type="NCBI Taxonomy" id="146820"/>
    <lineage>
        <taxon>Bacteria</taxon>
        <taxon>Bacillati</taxon>
        <taxon>Actinomycetota</taxon>
        <taxon>Actinomycetes</taxon>
        <taxon>Kitasatosporales</taxon>
        <taxon>Streptomycetaceae</taxon>
        <taxon>Streptomyces</taxon>
    </lineage>
</organism>
<keyword evidence="3" id="KW-1185">Reference proteome</keyword>
<feature type="compositionally biased region" description="Basic and acidic residues" evidence="1">
    <location>
        <begin position="18"/>
        <end position="70"/>
    </location>
</feature>
<gene>
    <name evidence="2" type="ORF">H4687_003317</name>
</gene>
<proteinExistence type="predicted"/>
<reference evidence="2 3" key="1">
    <citation type="submission" date="2020-10" db="EMBL/GenBank/DDBJ databases">
        <title>Sequencing the genomes of 1000 actinobacteria strains.</title>
        <authorList>
            <person name="Klenk H.-P."/>
        </authorList>
    </citation>
    <scope>NUCLEOTIDE SEQUENCE [LARGE SCALE GENOMIC DNA]</scope>
    <source>
        <strain evidence="2 3">DSM 41803</strain>
    </source>
</reference>
<sequence>MGLFSRKPHVNSNGMTDAELHASLRNTLEQRERQAEADAAEARQRAQKWDRTVRNMTSRGEDHEGRDYAIRARTRAQGDLAAAEIDQLTAKNERSNYRR</sequence>
<name>A0A8I0TTE5_9ACTN</name>
<dbReference type="Proteomes" id="UP000629287">
    <property type="component" value="Unassembled WGS sequence"/>
</dbReference>
<feature type="region of interest" description="Disordered" evidence="1">
    <location>
        <begin position="1"/>
        <end position="99"/>
    </location>
</feature>
<dbReference type="AlphaFoldDB" id="A0A8I0TTE5"/>
<dbReference type="EMBL" id="JADBGF010000001">
    <property type="protein sequence ID" value="MBE1597188.1"/>
    <property type="molecule type" value="Genomic_DNA"/>
</dbReference>
<evidence type="ECO:0000256" key="1">
    <source>
        <dbReference type="SAM" id="MobiDB-lite"/>
    </source>
</evidence>
<accession>A0A8I0TTE5</accession>
<comment type="caution">
    <text evidence="2">The sequence shown here is derived from an EMBL/GenBank/DDBJ whole genome shotgun (WGS) entry which is preliminary data.</text>
</comment>
<dbReference type="RefSeq" id="WP_046919538.1">
    <property type="nucleotide sequence ID" value="NZ_JADBGF010000001.1"/>
</dbReference>
<protein>
    <submittedName>
        <fullName evidence="2">Uncharacterized protein</fullName>
    </submittedName>
</protein>
<evidence type="ECO:0000313" key="2">
    <source>
        <dbReference type="EMBL" id="MBE1597188.1"/>
    </source>
</evidence>